<dbReference type="EMBL" id="JAEDAL010000005">
    <property type="protein sequence ID" value="MBH9553444.1"/>
    <property type="molecule type" value="Genomic_DNA"/>
</dbReference>
<dbReference type="CDD" id="cd04301">
    <property type="entry name" value="NAT_SF"/>
    <property type="match status" value="1"/>
</dbReference>
<name>A0A931NE93_9BURK</name>
<dbReference type="InterPro" id="IPR000182">
    <property type="entry name" value="GNAT_dom"/>
</dbReference>
<comment type="caution">
    <text evidence="2">The sequence shown here is derived from an EMBL/GenBank/DDBJ whole genome shotgun (WGS) entry which is preliminary data.</text>
</comment>
<dbReference type="InterPro" id="IPR016181">
    <property type="entry name" value="Acyl_CoA_acyltransferase"/>
</dbReference>
<dbReference type="Gene3D" id="3.40.630.30">
    <property type="match status" value="1"/>
</dbReference>
<dbReference type="SUPFAM" id="SSF55729">
    <property type="entry name" value="Acyl-CoA N-acyltransferases (Nat)"/>
    <property type="match status" value="1"/>
</dbReference>
<evidence type="ECO:0000259" key="1">
    <source>
        <dbReference type="PROSITE" id="PS51186"/>
    </source>
</evidence>
<protein>
    <submittedName>
        <fullName evidence="2">GNAT family N-acetyltransferase</fullName>
    </submittedName>
</protein>
<evidence type="ECO:0000313" key="2">
    <source>
        <dbReference type="EMBL" id="MBH9553444.1"/>
    </source>
</evidence>
<proteinExistence type="predicted"/>
<gene>
    <name evidence="2" type="ORF">I7X43_11380</name>
</gene>
<accession>A0A931NE93</accession>
<dbReference type="AlphaFoldDB" id="A0A931NE93"/>
<dbReference type="Proteomes" id="UP000620139">
    <property type="component" value="Unassembled WGS sequence"/>
</dbReference>
<dbReference type="GO" id="GO:0016747">
    <property type="term" value="F:acyltransferase activity, transferring groups other than amino-acyl groups"/>
    <property type="evidence" value="ECO:0007669"/>
    <property type="project" value="InterPro"/>
</dbReference>
<reference evidence="2" key="1">
    <citation type="submission" date="2020-12" db="EMBL/GenBank/DDBJ databases">
        <title>The genome sequence of Inhella sp. 4Y17.</title>
        <authorList>
            <person name="Liu Y."/>
        </authorList>
    </citation>
    <scope>NUCLEOTIDE SEQUENCE</scope>
    <source>
        <strain evidence="2">4Y10</strain>
    </source>
</reference>
<organism evidence="2 3">
    <name type="scientific">Inhella gelatinilytica</name>
    <dbReference type="NCBI Taxonomy" id="2795030"/>
    <lineage>
        <taxon>Bacteria</taxon>
        <taxon>Pseudomonadati</taxon>
        <taxon>Pseudomonadota</taxon>
        <taxon>Betaproteobacteria</taxon>
        <taxon>Burkholderiales</taxon>
        <taxon>Sphaerotilaceae</taxon>
        <taxon>Inhella</taxon>
    </lineage>
</organism>
<dbReference type="PROSITE" id="PS51186">
    <property type="entry name" value="GNAT"/>
    <property type="match status" value="1"/>
</dbReference>
<evidence type="ECO:0000313" key="3">
    <source>
        <dbReference type="Proteomes" id="UP000620139"/>
    </source>
</evidence>
<sequence>MTLTLSPTDQIPLDRLHATFGQAFSDYVAGPFQLTFEQWPGFLARHGVDLALGRGVADAKGDLLGFALVAPRPALGRWRLGAMGLVPAARGSGAAQLLLEDFFTRATAASVTAVELEVIAQNPRAVALYERQGFVRQHALMGFSWAGRPSPSAVPGAEVQAVTAVPADAALAWLQAAERTLPDLPLQVGPVTLAALSEPWTAWQAGQAQLVFTGSEAEGWLLRSLIDLDPDQPGAEALLRAFCATHGAQTIRVHPLQRLDVGGEALLRCGFTQETLHQWIMRRDLPRAEAPTIAP</sequence>
<keyword evidence="3" id="KW-1185">Reference proteome</keyword>
<dbReference type="Pfam" id="PF00583">
    <property type="entry name" value="Acetyltransf_1"/>
    <property type="match status" value="1"/>
</dbReference>
<dbReference type="RefSeq" id="WP_198101062.1">
    <property type="nucleotide sequence ID" value="NZ_JAEDAL010000005.1"/>
</dbReference>
<feature type="domain" description="N-acetyltransferase" evidence="1">
    <location>
        <begin position="3"/>
        <end position="151"/>
    </location>
</feature>